<sequence length="335" mass="35511">MYLVINEEDTDSVINRKTITCMNRITFENEDEIRVKSLAGAIIINVILVALLLLVNLSQTVPNPPPIEFVEVNFGTDARGSGRIQTYNKASDSPNPVDVKAADKRPNPKVNTTPRLEKTRVTPSPKVEDAKPAKTATEKPIIASKSESPVTTPERPEPKRVESPKATAPVERPAPPAPQKKVETVNNDAVFKKSSGGGGSNGTVGKASGTGGNNNGDDASGVGDKGNPNGKIDAKEFYGTPGGSASGVAFDVSGWSLVSRPSINDDSDETGKIVFKITVDGEGEIIRVQTQQTTVSPSVVEVYRKAVQRLRLRPKGGATPPTASGTITFIIKSKD</sequence>
<keyword evidence="2" id="KW-1133">Transmembrane helix</keyword>
<name>A0A286FFE2_9BACT</name>
<evidence type="ECO:0000256" key="1">
    <source>
        <dbReference type="SAM" id="MobiDB-lite"/>
    </source>
</evidence>
<feature type="compositionally biased region" description="Basic and acidic residues" evidence="1">
    <location>
        <begin position="115"/>
        <end position="132"/>
    </location>
</feature>
<dbReference type="Proteomes" id="UP000219452">
    <property type="component" value="Unassembled WGS sequence"/>
</dbReference>
<dbReference type="EMBL" id="OCNH01000001">
    <property type="protein sequence ID" value="SOD81940.1"/>
    <property type="molecule type" value="Genomic_DNA"/>
</dbReference>
<proteinExistence type="predicted"/>
<evidence type="ECO:0008006" key="5">
    <source>
        <dbReference type="Google" id="ProtNLM"/>
    </source>
</evidence>
<gene>
    <name evidence="3" type="ORF">SAMN06269250_1967</name>
</gene>
<evidence type="ECO:0000313" key="4">
    <source>
        <dbReference type="Proteomes" id="UP000219452"/>
    </source>
</evidence>
<feature type="transmembrane region" description="Helical" evidence="2">
    <location>
        <begin position="38"/>
        <end position="57"/>
    </location>
</feature>
<keyword evidence="4" id="KW-1185">Reference proteome</keyword>
<keyword evidence="2" id="KW-0812">Transmembrane</keyword>
<keyword evidence="2" id="KW-0472">Membrane</keyword>
<reference evidence="4" key="1">
    <citation type="submission" date="2017-09" db="EMBL/GenBank/DDBJ databases">
        <authorList>
            <person name="Varghese N."/>
            <person name="Submissions S."/>
        </authorList>
    </citation>
    <scope>NUCLEOTIDE SEQUENCE [LARGE SCALE GENOMIC DNA]</scope>
    <source>
        <strain evidence="4">DSM 29961</strain>
    </source>
</reference>
<dbReference type="AlphaFoldDB" id="A0A286FFE2"/>
<protein>
    <recommendedName>
        <fullName evidence="5">Outer membrane transport energization protein TonB</fullName>
    </recommendedName>
</protein>
<organism evidence="3 4">
    <name type="scientific">Spirosoma fluviale</name>
    <dbReference type="NCBI Taxonomy" id="1597977"/>
    <lineage>
        <taxon>Bacteria</taxon>
        <taxon>Pseudomonadati</taxon>
        <taxon>Bacteroidota</taxon>
        <taxon>Cytophagia</taxon>
        <taxon>Cytophagales</taxon>
        <taxon>Cytophagaceae</taxon>
        <taxon>Spirosoma</taxon>
    </lineage>
</organism>
<feature type="compositionally biased region" description="Basic and acidic residues" evidence="1">
    <location>
        <begin position="154"/>
        <end position="163"/>
    </location>
</feature>
<evidence type="ECO:0000256" key="2">
    <source>
        <dbReference type="SAM" id="Phobius"/>
    </source>
</evidence>
<feature type="compositionally biased region" description="Polar residues" evidence="1">
    <location>
        <begin position="83"/>
        <end position="94"/>
    </location>
</feature>
<feature type="compositionally biased region" description="Gly residues" evidence="1">
    <location>
        <begin position="195"/>
        <end position="214"/>
    </location>
</feature>
<evidence type="ECO:0000313" key="3">
    <source>
        <dbReference type="EMBL" id="SOD81940.1"/>
    </source>
</evidence>
<feature type="region of interest" description="Disordered" evidence="1">
    <location>
        <begin position="81"/>
        <end position="228"/>
    </location>
</feature>
<accession>A0A286FFE2</accession>